<dbReference type="Proteomes" id="UP000297549">
    <property type="component" value="Unassembled WGS sequence"/>
</dbReference>
<dbReference type="PANTHER" id="PTHR42754">
    <property type="entry name" value="ENDOGLUCANASE"/>
    <property type="match status" value="1"/>
</dbReference>
<dbReference type="InterPro" id="IPR011047">
    <property type="entry name" value="Quinoprotein_ADH-like_sf"/>
</dbReference>
<evidence type="ECO:0000313" key="4">
    <source>
        <dbReference type="Proteomes" id="UP000297549"/>
    </source>
</evidence>
<evidence type="ECO:0000256" key="1">
    <source>
        <dbReference type="SAM" id="MobiDB-lite"/>
    </source>
</evidence>
<dbReference type="RefSeq" id="WP_135463459.1">
    <property type="nucleotide sequence ID" value="NZ_SRLC01000001.1"/>
</dbReference>
<proteinExistence type="predicted"/>
<evidence type="ECO:0000256" key="2">
    <source>
        <dbReference type="SAM" id="SignalP"/>
    </source>
</evidence>
<reference evidence="3 4" key="1">
    <citation type="submission" date="2019-04" db="EMBL/GenBank/DDBJ databases">
        <authorList>
            <person name="Feng G."/>
            <person name="Zhang J."/>
            <person name="Zhu H."/>
        </authorList>
    </citation>
    <scope>NUCLEOTIDE SEQUENCE [LARGE SCALE GENOMIC DNA]</scope>
    <source>
        <strain evidence="3 4">JCM 31653</strain>
    </source>
</reference>
<dbReference type="Gene3D" id="2.130.10.10">
    <property type="entry name" value="YVTN repeat-like/Quinoprotein amine dehydrogenase"/>
    <property type="match status" value="1"/>
</dbReference>
<accession>A0A4Z0QB13</accession>
<sequence length="388" mass="41495">MNSVFMQRYIVALILLLTVACTKESEQVNPTAPITFDPVSPRGDHNSSASDVTELTDGSLFVLGSETTGTSDQVLGVKLTAKGDTIWTKRYTLGSSASPLFALGKSAVATTDGNVVITGISYQDKQPFVVQKLNTSNGAVVWQFRLPINNSLIFPSQNPLAATKDGSVLILTPGPQLHTFSITKLTADGQLISSTTQAGDTPQDIRPTTDGNFIIAGVTNVSPSPKNLFLTKVTPAGTVLWSQIYTDTNFGAENSVVQTTDGGYLVASGSELWQDARGLQVMKMDANGQKVFTNPFTSTIKGYANHLELASNGDVLLVGAEIEVVYTTAIHHPLYMRLDGNGNIEGTSGYDSTGEFAAVHSTQNGSLVFAYTQKNKLWVKRRALDGVY</sequence>
<dbReference type="InterPro" id="IPR015943">
    <property type="entry name" value="WD40/YVTN_repeat-like_dom_sf"/>
</dbReference>
<dbReference type="SUPFAM" id="SSF50998">
    <property type="entry name" value="Quinoprotein alcohol dehydrogenase-like"/>
    <property type="match status" value="1"/>
</dbReference>
<dbReference type="PANTHER" id="PTHR42754:SF1">
    <property type="entry name" value="LIPOPROTEIN"/>
    <property type="match status" value="1"/>
</dbReference>
<dbReference type="AlphaFoldDB" id="A0A4Z0QB13"/>
<comment type="caution">
    <text evidence="3">The sequence shown here is derived from an EMBL/GenBank/DDBJ whole genome shotgun (WGS) entry which is preliminary data.</text>
</comment>
<keyword evidence="4" id="KW-1185">Reference proteome</keyword>
<protein>
    <recommendedName>
        <fullName evidence="5">Bulb-type lectin domain-containing protein</fullName>
    </recommendedName>
</protein>
<gene>
    <name evidence="3" type="ORF">E5K00_12045</name>
</gene>
<dbReference type="OrthoDB" id="1523346at2"/>
<name>A0A4Z0QB13_9BACT</name>
<evidence type="ECO:0008006" key="5">
    <source>
        <dbReference type="Google" id="ProtNLM"/>
    </source>
</evidence>
<feature type="signal peptide" evidence="2">
    <location>
        <begin position="1"/>
        <end position="22"/>
    </location>
</feature>
<keyword evidence="2" id="KW-0732">Signal</keyword>
<evidence type="ECO:0000313" key="3">
    <source>
        <dbReference type="EMBL" id="TGE25882.1"/>
    </source>
</evidence>
<feature type="region of interest" description="Disordered" evidence="1">
    <location>
        <begin position="32"/>
        <end position="51"/>
    </location>
</feature>
<feature type="chain" id="PRO_5021484567" description="Bulb-type lectin domain-containing protein" evidence="2">
    <location>
        <begin position="23"/>
        <end position="388"/>
    </location>
</feature>
<dbReference type="EMBL" id="SRLC01000001">
    <property type="protein sequence ID" value="TGE25882.1"/>
    <property type="molecule type" value="Genomic_DNA"/>
</dbReference>
<organism evidence="3 4">
    <name type="scientific">Hymenobacter aquaticus</name>
    <dbReference type="NCBI Taxonomy" id="1867101"/>
    <lineage>
        <taxon>Bacteria</taxon>
        <taxon>Pseudomonadati</taxon>
        <taxon>Bacteroidota</taxon>
        <taxon>Cytophagia</taxon>
        <taxon>Cytophagales</taxon>
        <taxon>Hymenobacteraceae</taxon>
        <taxon>Hymenobacter</taxon>
    </lineage>
</organism>